<dbReference type="NCBIfam" id="NF005154">
    <property type="entry name" value="PRK06635.1-2"/>
    <property type="match status" value="1"/>
</dbReference>
<dbReference type="PROSITE" id="PS00324">
    <property type="entry name" value="ASPARTOKINASE"/>
    <property type="match status" value="1"/>
</dbReference>
<proteinExistence type="inferred from homology"/>
<dbReference type="InterPro" id="IPR001048">
    <property type="entry name" value="Asp/Glu/Uridylate_kinase"/>
</dbReference>
<dbReference type="PANTHER" id="PTHR21499">
    <property type="entry name" value="ASPARTATE KINASE"/>
    <property type="match status" value="1"/>
</dbReference>
<dbReference type="UniPathway" id="UPA00051">
    <property type="reaction ID" value="UER00462"/>
</dbReference>
<dbReference type="UniPathway" id="UPA00050">
    <property type="reaction ID" value="UER00461"/>
</dbReference>
<reference evidence="16" key="1">
    <citation type="submission" date="2018-07" db="EMBL/GenBank/DDBJ databases">
        <authorList>
            <consortium name="Genoscope - CEA"/>
            <person name="William W."/>
        </authorList>
    </citation>
    <scope>NUCLEOTIDE SEQUENCE</scope>
    <source>
        <strain evidence="16">IK1</strain>
    </source>
</reference>
<evidence type="ECO:0000256" key="14">
    <source>
        <dbReference type="RuleBase" id="RU004249"/>
    </source>
</evidence>
<comment type="pathway">
    <text evidence="3 14">Amino-acid biosynthesis; L-threonine biosynthesis; L-threonine from L-aspartate: step 1/5.</text>
</comment>
<dbReference type="InterPro" id="IPR036393">
    <property type="entry name" value="AceGlu_kinase-like_sf"/>
</dbReference>
<dbReference type="GO" id="GO:0005524">
    <property type="term" value="F:ATP binding"/>
    <property type="evidence" value="ECO:0007669"/>
    <property type="project" value="UniProtKB-KW"/>
</dbReference>
<comment type="pathway">
    <text evidence="2 14">Amino-acid biosynthesis; L-methionine biosynthesis via de novo pathway; L-homoserine from L-aspartate: step 1/3.</text>
</comment>
<keyword evidence="10" id="KW-0457">Lysine biosynthesis</keyword>
<feature type="domain" description="ACT" evidence="15">
    <location>
        <begin position="264"/>
        <end position="347"/>
    </location>
</feature>
<keyword evidence="7 12" id="KW-0547">Nucleotide-binding</keyword>
<dbReference type="SUPFAM" id="SSF55021">
    <property type="entry name" value="ACT-like"/>
    <property type="match status" value="2"/>
</dbReference>
<dbReference type="AlphaFoldDB" id="A0A653A806"/>
<dbReference type="NCBIfam" id="TIGR00656">
    <property type="entry name" value="asp_kin_monofn"/>
    <property type="match status" value="1"/>
</dbReference>
<feature type="binding site" evidence="12">
    <location>
        <position position="179"/>
    </location>
    <ligand>
        <name>ATP</name>
        <dbReference type="ChEBI" id="CHEBI:30616"/>
    </ligand>
</feature>
<dbReference type="GO" id="GO:0009089">
    <property type="term" value="P:lysine biosynthetic process via diaminopimelate"/>
    <property type="evidence" value="ECO:0007669"/>
    <property type="project" value="UniProtKB-UniPathway"/>
</dbReference>
<dbReference type="CDD" id="cd04913">
    <property type="entry name" value="ACT_AKii-LysC-BS-like_1"/>
    <property type="match status" value="1"/>
</dbReference>
<evidence type="ECO:0000256" key="12">
    <source>
        <dbReference type="PIRSR" id="PIRSR000726-1"/>
    </source>
</evidence>
<evidence type="ECO:0000256" key="6">
    <source>
        <dbReference type="ARBA" id="ARBA00022679"/>
    </source>
</evidence>
<dbReference type="FunFam" id="3.40.1160.10:FF:000002">
    <property type="entry name" value="Aspartokinase"/>
    <property type="match status" value="1"/>
</dbReference>
<dbReference type="EC" id="2.7.2.4" evidence="13"/>
<keyword evidence="5 14" id="KW-0028">Amino-acid biosynthesis</keyword>
<dbReference type="SUPFAM" id="SSF53633">
    <property type="entry name" value="Carbamate kinase-like"/>
    <property type="match status" value="1"/>
</dbReference>
<dbReference type="CDD" id="cd04261">
    <property type="entry name" value="AAK_AKii-LysC-BS"/>
    <property type="match status" value="1"/>
</dbReference>
<comment type="similarity">
    <text evidence="4 13">Belongs to the aspartokinase family.</text>
</comment>
<comment type="catalytic activity">
    <reaction evidence="11 13">
        <text>L-aspartate + ATP = 4-phospho-L-aspartate + ADP</text>
        <dbReference type="Rhea" id="RHEA:23776"/>
        <dbReference type="ChEBI" id="CHEBI:29991"/>
        <dbReference type="ChEBI" id="CHEBI:30616"/>
        <dbReference type="ChEBI" id="CHEBI:57535"/>
        <dbReference type="ChEBI" id="CHEBI:456216"/>
        <dbReference type="EC" id="2.7.2.4"/>
    </reaction>
</comment>
<protein>
    <recommendedName>
        <fullName evidence="13">Aspartokinase</fullName>
        <ecNumber evidence="13">2.7.2.4</ecNumber>
    </recommendedName>
</protein>
<dbReference type="FunFam" id="3.30.2130.10:FF:000002">
    <property type="entry name" value="Aspartokinase"/>
    <property type="match status" value="1"/>
</dbReference>
<evidence type="ECO:0000256" key="2">
    <source>
        <dbReference type="ARBA" id="ARBA00004986"/>
    </source>
</evidence>
<name>A0A653A806_UNCDX</name>
<dbReference type="Pfam" id="PF01842">
    <property type="entry name" value="ACT"/>
    <property type="match status" value="1"/>
</dbReference>
<dbReference type="PROSITE" id="PS51671">
    <property type="entry name" value="ACT"/>
    <property type="match status" value="1"/>
</dbReference>
<feature type="binding site" evidence="12">
    <location>
        <begin position="173"/>
        <end position="174"/>
    </location>
    <ligand>
        <name>ATP</name>
        <dbReference type="ChEBI" id="CHEBI:30616"/>
    </ligand>
</feature>
<feature type="binding site" evidence="12">
    <location>
        <position position="47"/>
    </location>
    <ligand>
        <name>substrate</name>
    </ligand>
</feature>
<dbReference type="InterPro" id="IPR054352">
    <property type="entry name" value="ACT_Aspartokinase"/>
</dbReference>
<evidence type="ECO:0000256" key="1">
    <source>
        <dbReference type="ARBA" id="ARBA00004766"/>
    </source>
</evidence>
<dbReference type="InterPro" id="IPR001341">
    <property type="entry name" value="Asp_kinase"/>
</dbReference>
<dbReference type="NCBIfam" id="NF005155">
    <property type="entry name" value="PRK06635.1-4"/>
    <property type="match status" value="1"/>
</dbReference>
<feature type="binding site" evidence="12">
    <location>
        <begin position="7"/>
        <end position="10"/>
    </location>
    <ligand>
        <name>ATP</name>
        <dbReference type="ChEBI" id="CHEBI:30616"/>
    </ligand>
</feature>
<accession>A0A653A806</accession>
<dbReference type="UniPathway" id="UPA00034">
    <property type="reaction ID" value="UER00015"/>
</dbReference>
<evidence type="ECO:0000256" key="7">
    <source>
        <dbReference type="ARBA" id="ARBA00022741"/>
    </source>
</evidence>
<dbReference type="Gene3D" id="3.30.2130.10">
    <property type="entry name" value="VC0802-like"/>
    <property type="match status" value="1"/>
</dbReference>
<evidence type="ECO:0000256" key="4">
    <source>
        <dbReference type="ARBA" id="ARBA00010122"/>
    </source>
</evidence>
<dbReference type="Pfam" id="PF22468">
    <property type="entry name" value="ACT_9"/>
    <property type="match status" value="1"/>
</dbReference>
<sequence>MALVVQKFGGTSVGSIEKIRNVARRVIDTFKEGNRMVVVLSAMAGQTDGLIKLAKEMTPDPDPRELDVLMATGEQVSVALFSMAVKDMGYDACSLLGFQVAIHTSDLYGKARIHEIDHERIMRELSANRIVTVAGFQGLDEAGNITTLGRGGSDTTAVALAAALDADVCEIFTDVEGVYTTDPHVCPQARKMDSISYEEMLEMASLGAKVLEIRSVEFAKKFNVPIHVRSTFSNERGTMVIGETKDMEKVAVSSVAYNKNEARVTIRRVPDHPGIASQIFDTVFQAGIVVDMIVQNTSEDGYTDLTFTVPKPDFMKTMKLVSQVAEKIGAEKVLGDENIAKVSIIGVGMRSHAGVAKKMFETLAAENINIIMISTSEIKVSCVIEEKYTELAVRVLHEAFGLEKA</sequence>
<keyword evidence="6 13" id="KW-0808">Transferase</keyword>
<keyword evidence="9 12" id="KW-0067">ATP-binding</keyword>
<keyword evidence="8 13" id="KW-0418">Kinase</keyword>
<gene>
    <name evidence="16" type="primary">lysC</name>
    <name evidence="16" type="ORF">TRIP_B330312</name>
</gene>
<dbReference type="InterPro" id="IPR002912">
    <property type="entry name" value="ACT_dom"/>
</dbReference>
<evidence type="ECO:0000256" key="9">
    <source>
        <dbReference type="ARBA" id="ARBA00022840"/>
    </source>
</evidence>
<organism evidence="16">
    <name type="scientific">Uncultured Desulfatiglans sp</name>
    <dbReference type="NCBI Taxonomy" id="1748965"/>
    <lineage>
        <taxon>Bacteria</taxon>
        <taxon>Pseudomonadati</taxon>
        <taxon>Thermodesulfobacteriota</taxon>
        <taxon>Desulfobacteria</taxon>
        <taxon>Desulfatiglandales</taxon>
        <taxon>Desulfatiglandaceae</taxon>
        <taxon>Desulfatiglans</taxon>
        <taxon>environmental samples</taxon>
    </lineage>
</organism>
<dbReference type="EMBL" id="UPXX01000027">
    <property type="protein sequence ID" value="VBB44140.1"/>
    <property type="molecule type" value="Genomic_DNA"/>
</dbReference>
<dbReference type="InterPro" id="IPR045865">
    <property type="entry name" value="ACT-like_dom_sf"/>
</dbReference>
<feature type="binding site" evidence="12">
    <location>
        <position position="74"/>
    </location>
    <ligand>
        <name>substrate</name>
    </ligand>
</feature>
<dbReference type="PANTHER" id="PTHR21499:SF3">
    <property type="entry name" value="ASPARTOKINASE"/>
    <property type="match status" value="1"/>
</dbReference>
<evidence type="ECO:0000256" key="10">
    <source>
        <dbReference type="ARBA" id="ARBA00023154"/>
    </source>
</evidence>
<evidence type="ECO:0000256" key="13">
    <source>
        <dbReference type="RuleBase" id="RU003448"/>
    </source>
</evidence>
<dbReference type="InterPro" id="IPR018042">
    <property type="entry name" value="Aspartate_kinase_CS"/>
</dbReference>
<dbReference type="Pfam" id="PF00696">
    <property type="entry name" value="AA_kinase"/>
    <property type="match status" value="1"/>
</dbReference>
<evidence type="ECO:0000256" key="5">
    <source>
        <dbReference type="ARBA" id="ARBA00022605"/>
    </source>
</evidence>
<dbReference type="GO" id="GO:0004072">
    <property type="term" value="F:aspartate kinase activity"/>
    <property type="evidence" value="ECO:0007669"/>
    <property type="project" value="UniProtKB-EC"/>
</dbReference>
<dbReference type="GO" id="GO:0005829">
    <property type="term" value="C:cytosol"/>
    <property type="evidence" value="ECO:0007669"/>
    <property type="project" value="TreeGrafter"/>
</dbReference>
<dbReference type="InterPro" id="IPR041740">
    <property type="entry name" value="AKii-LysC-BS"/>
</dbReference>
<dbReference type="Gene3D" id="3.40.1160.10">
    <property type="entry name" value="Acetylglutamate kinase-like"/>
    <property type="match status" value="1"/>
</dbReference>
<dbReference type="GO" id="GO:0009090">
    <property type="term" value="P:homoserine biosynthetic process"/>
    <property type="evidence" value="ECO:0007669"/>
    <property type="project" value="TreeGrafter"/>
</dbReference>
<dbReference type="NCBIfam" id="TIGR00657">
    <property type="entry name" value="asp_kinases"/>
    <property type="match status" value="1"/>
</dbReference>
<evidence type="ECO:0000256" key="3">
    <source>
        <dbReference type="ARBA" id="ARBA00005139"/>
    </source>
</evidence>
<dbReference type="InterPro" id="IPR005260">
    <property type="entry name" value="Asp_kin_monofn"/>
</dbReference>
<feature type="binding site" evidence="12">
    <location>
        <begin position="209"/>
        <end position="210"/>
    </location>
    <ligand>
        <name>ATP</name>
        <dbReference type="ChEBI" id="CHEBI:30616"/>
    </ligand>
</feature>
<evidence type="ECO:0000259" key="15">
    <source>
        <dbReference type="PROSITE" id="PS51671"/>
    </source>
</evidence>
<dbReference type="PIRSF" id="PIRSF000726">
    <property type="entry name" value="Asp_kin"/>
    <property type="match status" value="1"/>
</dbReference>
<evidence type="ECO:0000256" key="8">
    <source>
        <dbReference type="ARBA" id="ARBA00022777"/>
    </source>
</evidence>
<dbReference type="CDD" id="cd04923">
    <property type="entry name" value="ACT_AK-LysC-DapG-like_2"/>
    <property type="match status" value="1"/>
</dbReference>
<dbReference type="GO" id="GO:0009088">
    <property type="term" value="P:threonine biosynthetic process"/>
    <property type="evidence" value="ECO:0007669"/>
    <property type="project" value="UniProtKB-UniPathway"/>
</dbReference>
<evidence type="ECO:0000313" key="16">
    <source>
        <dbReference type="EMBL" id="VBB44140.1"/>
    </source>
</evidence>
<evidence type="ECO:0000256" key="11">
    <source>
        <dbReference type="ARBA" id="ARBA00047872"/>
    </source>
</evidence>
<comment type="pathway">
    <text evidence="1 14">Amino-acid biosynthesis; L-lysine biosynthesis via DAP pathway; (S)-tetrahydrodipicolinate from L-aspartate: step 1/4.</text>
</comment>